<organism evidence="1 2">
    <name type="scientific">Kineococcus halophytocola</name>
    <dbReference type="NCBI Taxonomy" id="3234027"/>
    <lineage>
        <taxon>Bacteria</taxon>
        <taxon>Bacillati</taxon>
        <taxon>Actinomycetota</taxon>
        <taxon>Actinomycetes</taxon>
        <taxon>Kineosporiales</taxon>
        <taxon>Kineosporiaceae</taxon>
        <taxon>Kineococcus</taxon>
    </lineage>
</organism>
<keyword evidence="2" id="KW-1185">Reference proteome</keyword>
<evidence type="ECO:0000313" key="1">
    <source>
        <dbReference type="EMBL" id="MEZ0165085.1"/>
    </source>
</evidence>
<dbReference type="EMBL" id="JBGFTU010000009">
    <property type="protein sequence ID" value="MEZ0165085.1"/>
    <property type="molecule type" value="Genomic_DNA"/>
</dbReference>
<accession>A0ABV4H0K1</accession>
<reference evidence="1 2" key="1">
    <citation type="submission" date="2024-07" db="EMBL/GenBank/DDBJ databases">
        <authorList>
            <person name="Thanompreechachai J."/>
            <person name="Duangmal K."/>
        </authorList>
    </citation>
    <scope>NUCLEOTIDE SEQUENCE [LARGE SCALE GENOMIC DNA]</scope>
    <source>
        <strain evidence="1 2">LSe6-4</strain>
    </source>
</reference>
<protein>
    <recommendedName>
        <fullName evidence="3">DUF3000 family protein</fullName>
    </recommendedName>
</protein>
<comment type="caution">
    <text evidence="1">The sequence shown here is derived from an EMBL/GenBank/DDBJ whole genome shotgun (WGS) entry which is preliminary data.</text>
</comment>
<sequence>MAWDQLSGDARSVAYREDLAVSPNAKGWSDLRPWSQVEQATTTVLATMIARDPAGCGFTLAYVPYSRLGEDQGADLSWEVNFGLPHSGEDAYELAGHPAAVIDELTKTLSTAGEVSASSEVDDLVQGASRSWQGWSQLLADAARLCCHLPDEDAGMDVSVGYSPAEQSGPWIWTVAIPVPGTEYPASEWEGSSPLEVLRAALEEADSWLQGLPAGHLRVLLAQESSQPLT</sequence>
<evidence type="ECO:0000313" key="2">
    <source>
        <dbReference type="Proteomes" id="UP001565927"/>
    </source>
</evidence>
<evidence type="ECO:0008006" key="3">
    <source>
        <dbReference type="Google" id="ProtNLM"/>
    </source>
</evidence>
<gene>
    <name evidence="1" type="ORF">AB2L27_09950</name>
</gene>
<name>A0ABV4H0K1_9ACTN</name>
<proteinExistence type="predicted"/>
<dbReference type="RefSeq" id="WP_370441302.1">
    <property type="nucleotide sequence ID" value="NZ_JBGFTU010000009.1"/>
</dbReference>
<dbReference type="Proteomes" id="UP001565927">
    <property type="component" value="Unassembled WGS sequence"/>
</dbReference>